<feature type="domain" description="Glycerol-3-phosphate dehydrogenase NAD-dependent N-terminal" evidence="2">
    <location>
        <begin position="15"/>
        <end position="168"/>
    </location>
</feature>
<organism evidence="3 4">
    <name type="scientific">Piliocolobus tephrosceles</name>
    <name type="common">Ugandan red Colobus</name>
    <dbReference type="NCBI Taxonomy" id="591936"/>
    <lineage>
        <taxon>Eukaryota</taxon>
        <taxon>Metazoa</taxon>
        <taxon>Chordata</taxon>
        <taxon>Craniata</taxon>
        <taxon>Vertebrata</taxon>
        <taxon>Euteleostomi</taxon>
        <taxon>Mammalia</taxon>
        <taxon>Eutheria</taxon>
        <taxon>Euarchontoglires</taxon>
        <taxon>Primates</taxon>
        <taxon>Haplorrhini</taxon>
        <taxon>Catarrhini</taxon>
        <taxon>Cercopithecidae</taxon>
        <taxon>Colobinae</taxon>
        <taxon>Piliocolobus</taxon>
    </lineage>
</organism>
<keyword evidence="1" id="KW-0520">NAD</keyword>
<sequence>MLKNLFDKLKECPLKIAILGSGNWATTISKVVGVNAQNNDIFENEVKMWVRDEPFEDYKLSDIINTKHENMKYLKGVKLPNNVVAYSDLSKVVNNSDLLIFVTPSQYLDNMLQTIKQNEFIKIKKDAKAISLTKGFIVKDDTISICSKYIRDVLDIPCCALSGANIALVSINMCTCTKIYTHIHTYLYIYV</sequence>
<dbReference type="Ensembl" id="ENSPTET00000008903.1">
    <property type="protein sequence ID" value="ENSPTEP00000005784.1"/>
    <property type="gene ID" value="ENSPTEG00000006693.1"/>
</dbReference>
<dbReference type="Gene3D" id="3.40.50.720">
    <property type="entry name" value="NAD(P)-binding Rossmann-like Domain"/>
    <property type="match status" value="1"/>
</dbReference>
<evidence type="ECO:0000313" key="3">
    <source>
        <dbReference type="Ensembl" id="ENSPTEP00000005784.1"/>
    </source>
</evidence>
<accession>A0A8C9GSV4</accession>
<reference evidence="3" key="1">
    <citation type="submission" date="2025-08" db="UniProtKB">
        <authorList>
            <consortium name="Ensembl"/>
        </authorList>
    </citation>
    <scope>IDENTIFICATION</scope>
</reference>
<dbReference type="InterPro" id="IPR036291">
    <property type="entry name" value="NAD(P)-bd_dom_sf"/>
</dbReference>
<proteinExistence type="predicted"/>
<evidence type="ECO:0000259" key="2">
    <source>
        <dbReference type="Pfam" id="PF01210"/>
    </source>
</evidence>
<keyword evidence="4" id="KW-1185">Reference proteome</keyword>
<dbReference type="SUPFAM" id="SSF51735">
    <property type="entry name" value="NAD(P)-binding Rossmann-fold domains"/>
    <property type="match status" value="1"/>
</dbReference>
<name>A0A8C9GSV4_9PRIM</name>
<dbReference type="InterPro" id="IPR006168">
    <property type="entry name" value="G3P_DH_NAD-dep"/>
</dbReference>
<evidence type="ECO:0000256" key="1">
    <source>
        <dbReference type="ARBA" id="ARBA00023027"/>
    </source>
</evidence>
<dbReference type="GO" id="GO:0051287">
    <property type="term" value="F:NAD binding"/>
    <property type="evidence" value="ECO:0007669"/>
    <property type="project" value="InterPro"/>
</dbReference>
<dbReference type="GO" id="GO:0047952">
    <property type="term" value="F:glycerol-3-phosphate dehydrogenase [NAD(P)+] activity"/>
    <property type="evidence" value="ECO:0007669"/>
    <property type="project" value="TreeGrafter"/>
</dbReference>
<dbReference type="GO" id="GO:0005829">
    <property type="term" value="C:cytosol"/>
    <property type="evidence" value="ECO:0007669"/>
    <property type="project" value="TreeGrafter"/>
</dbReference>
<dbReference type="Proteomes" id="UP000694416">
    <property type="component" value="Unplaced"/>
</dbReference>
<dbReference type="PRINTS" id="PR00077">
    <property type="entry name" value="GPDHDRGNASE"/>
</dbReference>
<dbReference type="InterPro" id="IPR011128">
    <property type="entry name" value="G3P_DH_NAD-dep_N"/>
</dbReference>
<protein>
    <recommendedName>
        <fullName evidence="2">Glycerol-3-phosphate dehydrogenase NAD-dependent N-terminal domain-containing protein</fullName>
    </recommendedName>
</protein>
<dbReference type="GO" id="GO:0046168">
    <property type="term" value="P:glycerol-3-phosphate catabolic process"/>
    <property type="evidence" value="ECO:0007669"/>
    <property type="project" value="InterPro"/>
</dbReference>
<dbReference type="PANTHER" id="PTHR11728:SF8">
    <property type="entry name" value="GLYCEROL-3-PHOSPHATE DEHYDROGENASE [NAD(+)]-RELATED"/>
    <property type="match status" value="1"/>
</dbReference>
<reference evidence="3" key="2">
    <citation type="submission" date="2025-09" db="UniProtKB">
        <authorList>
            <consortium name="Ensembl"/>
        </authorList>
    </citation>
    <scope>IDENTIFICATION</scope>
</reference>
<dbReference type="PANTHER" id="PTHR11728">
    <property type="entry name" value="GLYCEROL-3-PHOSPHATE DEHYDROGENASE"/>
    <property type="match status" value="1"/>
</dbReference>
<dbReference type="AlphaFoldDB" id="A0A8C9GSV4"/>
<dbReference type="Pfam" id="PF01210">
    <property type="entry name" value="NAD_Gly3P_dh_N"/>
    <property type="match status" value="1"/>
</dbReference>
<evidence type="ECO:0000313" key="4">
    <source>
        <dbReference type="Proteomes" id="UP000694416"/>
    </source>
</evidence>